<dbReference type="AlphaFoldDB" id="A0A8K0VXR9"/>
<dbReference type="OrthoDB" id="3742224at2759"/>
<keyword evidence="3" id="KW-1185">Reference proteome</keyword>
<gene>
    <name evidence="2" type="ORF">FB567DRAFT_75932</name>
</gene>
<feature type="transmembrane region" description="Helical" evidence="1">
    <location>
        <begin position="34"/>
        <end position="53"/>
    </location>
</feature>
<organism evidence="2 3">
    <name type="scientific">Paraphoma chrysanthemicola</name>
    <dbReference type="NCBI Taxonomy" id="798071"/>
    <lineage>
        <taxon>Eukaryota</taxon>
        <taxon>Fungi</taxon>
        <taxon>Dikarya</taxon>
        <taxon>Ascomycota</taxon>
        <taxon>Pezizomycotina</taxon>
        <taxon>Dothideomycetes</taxon>
        <taxon>Pleosporomycetidae</taxon>
        <taxon>Pleosporales</taxon>
        <taxon>Pleosporineae</taxon>
        <taxon>Phaeosphaeriaceae</taxon>
        <taxon>Paraphoma</taxon>
    </lineage>
</organism>
<keyword evidence="1" id="KW-0472">Membrane</keyword>
<name>A0A8K0VXR9_9PLEO</name>
<keyword evidence="1" id="KW-1133">Transmembrane helix</keyword>
<dbReference type="EMBL" id="JAGMVJ010000012">
    <property type="protein sequence ID" value="KAH7084127.1"/>
    <property type="molecule type" value="Genomic_DNA"/>
</dbReference>
<feature type="transmembrane region" description="Helical" evidence="1">
    <location>
        <begin position="7"/>
        <end position="28"/>
    </location>
</feature>
<sequence length="408" mass="46407">MRTWTRHYLINALLIGPITVCLLASIFASGTSSVPGIAIPLSFVLLFAVLSLFNSPKWLLRKATPIKRSQWATAHLTSGHIVHSLYYRQATDPKDMVFGISAVLKRQGGISFALPHYSEDTGDIYRKFTTKLLRDMSLVDVLVYAAAQHYPGQPSWVPDWAAQDRQPWGDCLQSMPIFGADKIHHGISDGEQFVSKVLLDENRQCITLRAYRIATISVCASFHATNGRFDHSQRHAHLENMRWLQLQHEIYPDYRDPTPLGYGFKTRTSGKGPTEMLDLLTRLDATGQTVKDYFSIEKLHENLRRATFKAPNLVDDPFYSYYGQCSLSGRVGDQIIQIQGLYPALLVRPRQEAGNSVELISPVIFQGWSLHPGIFPIGRTWLPRWLPLPSVREMERRSKLQFEEYSIY</sequence>
<reference evidence="2" key="1">
    <citation type="journal article" date="2021" name="Nat. Commun.">
        <title>Genetic determinants of endophytism in the Arabidopsis root mycobiome.</title>
        <authorList>
            <person name="Mesny F."/>
            <person name="Miyauchi S."/>
            <person name="Thiergart T."/>
            <person name="Pickel B."/>
            <person name="Atanasova L."/>
            <person name="Karlsson M."/>
            <person name="Huettel B."/>
            <person name="Barry K.W."/>
            <person name="Haridas S."/>
            <person name="Chen C."/>
            <person name="Bauer D."/>
            <person name="Andreopoulos W."/>
            <person name="Pangilinan J."/>
            <person name="LaButti K."/>
            <person name="Riley R."/>
            <person name="Lipzen A."/>
            <person name="Clum A."/>
            <person name="Drula E."/>
            <person name="Henrissat B."/>
            <person name="Kohler A."/>
            <person name="Grigoriev I.V."/>
            <person name="Martin F.M."/>
            <person name="Hacquard S."/>
        </authorList>
    </citation>
    <scope>NUCLEOTIDE SEQUENCE</scope>
    <source>
        <strain evidence="2">MPI-SDFR-AT-0120</strain>
    </source>
</reference>
<comment type="caution">
    <text evidence="2">The sequence shown here is derived from an EMBL/GenBank/DDBJ whole genome shotgun (WGS) entry which is preliminary data.</text>
</comment>
<accession>A0A8K0VXR9</accession>
<evidence type="ECO:0000313" key="3">
    <source>
        <dbReference type="Proteomes" id="UP000813461"/>
    </source>
</evidence>
<protein>
    <submittedName>
        <fullName evidence="2">Uncharacterized protein</fullName>
    </submittedName>
</protein>
<evidence type="ECO:0000313" key="2">
    <source>
        <dbReference type="EMBL" id="KAH7084127.1"/>
    </source>
</evidence>
<proteinExistence type="predicted"/>
<dbReference type="Proteomes" id="UP000813461">
    <property type="component" value="Unassembled WGS sequence"/>
</dbReference>
<keyword evidence="1" id="KW-0812">Transmembrane</keyword>
<evidence type="ECO:0000256" key="1">
    <source>
        <dbReference type="SAM" id="Phobius"/>
    </source>
</evidence>